<dbReference type="EMBL" id="JAFNEN010000415">
    <property type="protein sequence ID" value="KAG8183482.1"/>
    <property type="molecule type" value="Genomic_DNA"/>
</dbReference>
<organism evidence="2 3">
    <name type="scientific">Oedothorax gibbosus</name>
    <dbReference type="NCBI Taxonomy" id="931172"/>
    <lineage>
        <taxon>Eukaryota</taxon>
        <taxon>Metazoa</taxon>
        <taxon>Ecdysozoa</taxon>
        <taxon>Arthropoda</taxon>
        <taxon>Chelicerata</taxon>
        <taxon>Arachnida</taxon>
        <taxon>Araneae</taxon>
        <taxon>Araneomorphae</taxon>
        <taxon>Entelegynae</taxon>
        <taxon>Araneoidea</taxon>
        <taxon>Linyphiidae</taxon>
        <taxon>Erigoninae</taxon>
        <taxon>Oedothorax</taxon>
    </lineage>
</organism>
<evidence type="ECO:0000313" key="2">
    <source>
        <dbReference type="EMBL" id="KAG8183482.1"/>
    </source>
</evidence>
<keyword evidence="3" id="KW-1185">Reference proteome</keyword>
<evidence type="ECO:0000313" key="3">
    <source>
        <dbReference type="Proteomes" id="UP000827092"/>
    </source>
</evidence>
<sequence length="67" mass="7280">MAKPYLNKYSNKLEPRLSGLRHEPAGSLGEPYKRDGQLMPSATTENPTTGLKNRSSRQGGLSHAAGR</sequence>
<protein>
    <submittedName>
        <fullName evidence="2">Uncharacterized protein</fullName>
    </submittedName>
</protein>
<evidence type="ECO:0000256" key="1">
    <source>
        <dbReference type="SAM" id="MobiDB-lite"/>
    </source>
</evidence>
<comment type="caution">
    <text evidence="2">The sequence shown here is derived from an EMBL/GenBank/DDBJ whole genome shotgun (WGS) entry which is preliminary data.</text>
</comment>
<accession>A0AAV6UHC3</accession>
<feature type="compositionally biased region" description="Basic and acidic residues" evidence="1">
    <location>
        <begin position="11"/>
        <end position="24"/>
    </location>
</feature>
<proteinExistence type="predicted"/>
<name>A0AAV6UHC3_9ARAC</name>
<feature type="region of interest" description="Disordered" evidence="1">
    <location>
        <begin position="1"/>
        <end position="67"/>
    </location>
</feature>
<gene>
    <name evidence="2" type="ORF">JTE90_001049</name>
</gene>
<feature type="compositionally biased region" description="Polar residues" evidence="1">
    <location>
        <begin position="40"/>
        <end position="59"/>
    </location>
</feature>
<reference evidence="2 3" key="1">
    <citation type="journal article" date="2022" name="Nat. Ecol. Evol.">
        <title>A masculinizing supergene underlies an exaggerated male reproductive morph in a spider.</title>
        <authorList>
            <person name="Hendrickx F."/>
            <person name="De Corte Z."/>
            <person name="Sonet G."/>
            <person name="Van Belleghem S.M."/>
            <person name="Kostlbacher S."/>
            <person name="Vangestel C."/>
        </authorList>
    </citation>
    <scope>NUCLEOTIDE SEQUENCE [LARGE SCALE GENOMIC DNA]</scope>
    <source>
        <strain evidence="2">W744_W776</strain>
    </source>
</reference>
<dbReference type="AlphaFoldDB" id="A0AAV6UHC3"/>
<dbReference type="Proteomes" id="UP000827092">
    <property type="component" value="Unassembled WGS sequence"/>
</dbReference>